<dbReference type="RefSeq" id="WP_337887717.1">
    <property type="nucleotide sequence ID" value="NZ_JBAHUV010000019.1"/>
</dbReference>
<reference evidence="1 2" key="1">
    <citation type="submission" date="2024-02" db="EMBL/GenBank/DDBJ databases">
        <title>Whole genome sequencing and characterization of Corynebacterium isolated from the ocular surface of dry eye disease sufferers.</title>
        <authorList>
            <person name="Naqvi M."/>
        </authorList>
    </citation>
    <scope>NUCLEOTIDE SEQUENCE [LARGE SCALE GENOMIC DNA]</scope>
    <source>
        <strain evidence="1 2">PCR27</strain>
    </source>
</reference>
<accession>A0ABU8P6T3</accession>
<evidence type="ECO:0000313" key="2">
    <source>
        <dbReference type="Proteomes" id="UP001372244"/>
    </source>
</evidence>
<proteinExistence type="predicted"/>
<gene>
    <name evidence="1" type="ORF">V5S76_06575</name>
</gene>
<evidence type="ECO:0000313" key="1">
    <source>
        <dbReference type="EMBL" id="MEJ4138783.1"/>
    </source>
</evidence>
<comment type="caution">
    <text evidence="1">The sequence shown here is derived from an EMBL/GenBank/DDBJ whole genome shotgun (WGS) entry which is preliminary data.</text>
</comment>
<dbReference type="Proteomes" id="UP001372244">
    <property type="component" value="Unassembled WGS sequence"/>
</dbReference>
<protein>
    <submittedName>
        <fullName evidence="1">Uncharacterized protein</fullName>
    </submittedName>
</protein>
<name>A0ABU8P6T3_9CORY</name>
<organism evidence="1 2">
    <name type="scientific">Corynebacterium marquesiae</name>
    <dbReference type="NCBI Taxonomy" id="2913503"/>
    <lineage>
        <taxon>Bacteria</taxon>
        <taxon>Bacillati</taxon>
        <taxon>Actinomycetota</taxon>
        <taxon>Actinomycetes</taxon>
        <taxon>Mycobacteriales</taxon>
        <taxon>Corynebacteriaceae</taxon>
        <taxon>Corynebacterium</taxon>
    </lineage>
</organism>
<dbReference type="EMBL" id="JBAHUZ010000013">
    <property type="protein sequence ID" value="MEJ4138783.1"/>
    <property type="molecule type" value="Genomic_DNA"/>
</dbReference>
<keyword evidence="2" id="KW-1185">Reference proteome</keyword>
<sequence length="342" mass="38563">MTKNYFPDEGEEGALVGLDRNLNAAELHATRNRVSVSPDLIRRLGGALGYHAIEAFGSEAQTELSKVFDLGDVIDLMLLSQLPEMEVAPGVEQQVEGDVAKQLLRRISAGDYLTRQQVHDRLPRATVMLYRMGHPRLWAFAARQRLPQDAERAVPDSFHRDITGPYTTPEEAWLGMYVADATRLGELNTQVDGAGLDEDRQQRLRLGMSLADTYRQVWSSARGHWRVSPQTRYIVPSRFGYCPFVFRVAEGGWRRDSFEGSHDRFMATEGYWIDVERERLIHLGAPDPHDAWLPTARVVAEAPTEEDLAVARVLSGKIIALGAGQKNITIRLRQKNRTLNFD</sequence>